<evidence type="ECO:0000256" key="2">
    <source>
        <dbReference type="ARBA" id="ARBA00022801"/>
    </source>
</evidence>
<dbReference type="EC" id="3.5.3.-" evidence="4"/>
<dbReference type="Pfam" id="PF07687">
    <property type="entry name" value="M20_dimer"/>
    <property type="match status" value="1"/>
</dbReference>
<evidence type="ECO:0000259" key="3">
    <source>
        <dbReference type="Pfam" id="PF07687"/>
    </source>
</evidence>
<gene>
    <name evidence="4" type="ORF">BN7_5791</name>
</gene>
<dbReference type="PANTHER" id="PTHR32494">
    <property type="entry name" value="ALLANTOATE DEIMINASE-RELATED"/>
    <property type="match status" value="1"/>
</dbReference>
<dbReference type="CDD" id="cd03884">
    <property type="entry name" value="M20_bAS"/>
    <property type="match status" value="1"/>
</dbReference>
<dbReference type="PIRSF" id="PIRSF001235">
    <property type="entry name" value="Amidase_carbamoylase"/>
    <property type="match status" value="1"/>
</dbReference>
<dbReference type="InterPro" id="IPR011650">
    <property type="entry name" value="Peptidase_M20_dimer"/>
</dbReference>
<organism evidence="4 5">
    <name type="scientific">Wickerhamomyces ciferrii (strain ATCC 14091 / BCRC 22168 / CBS 111 / JCM 3599 / NBRC 0793 / NRRL Y-1031 F-60-10)</name>
    <name type="common">Yeast</name>
    <name type="synonym">Pichia ciferrii</name>
    <dbReference type="NCBI Taxonomy" id="1206466"/>
    <lineage>
        <taxon>Eukaryota</taxon>
        <taxon>Fungi</taxon>
        <taxon>Dikarya</taxon>
        <taxon>Ascomycota</taxon>
        <taxon>Saccharomycotina</taxon>
        <taxon>Saccharomycetes</taxon>
        <taxon>Phaffomycetales</taxon>
        <taxon>Wickerhamomycetaceae</taxon>
        <taxon>Wickerhamomyces</taxon>
    </lineage>
</organism>
<dbReference type="Gene3D" id="3.40.630.10">
    <property type="entry name" value="Zn peptidases"/>
    <property type="match status" value="1"/>
</dbReference>
<dbReference type="PANTHER" id="PTHR32494:SF5">
    <property type="entry name" value="ALLANTOATE AMIDOHYDROLASE"/>
    <property type="match status" value="1"/>
</dbReference>
<comment type="similarity">
    <text evidence="1">Belongs to the peptidase M20A family.</text>
</comment>
<dbReference type="HOGENOM" id="CLU_024588_2_0_1"/>
<sequence length="444" mass="49281">MSTETETKTTLRLSGNPALSLRVEPNRLINTIHETAQFGAKFQWGSRSTDTGVCRLALSDEDKKVKDWFVKEVEELGCQVKIDDIGNIFALYPGQDNSAKPTGMGSHLDTQPTGGRYDGIYGVLSGLEVLRTLKENNYVPRFPIMLVNWMNEEGARFPMSIMASSVWAGLASKEDIYRMESVTDDKPVTVEHELLRIGYKGSIPSSYESIPLAAHFEIHIEQGPILENEEKKIGVVEGVQAYTWWKIHVKGKAQHTGTTPMNLRNDALLAASKMIVKANEISSKFGGLASVGIINSGPGVVNVIPDEVSFALDMRHVEDSKLEEMIQEFQNEFPKACKESGNKLKVEFEHLHTQKATHFDKTCIQCVEESALELYGSGNYRKITSGAGHDSCATNTRCPTSMIFIPSKDGVSHNPEEYSTPEQVDEGFKVLLSAVLKYDQLRTE</sequence>
<dbReference type="SUPFAM" id="SSF53187">
    <property type="entry name" value="Zn-dependent exopeptidases"/>
    <property type="match status" value="1"/>
</dbReference>
<dbReference type="NCBIfam" id="TIGR01879">
    <property type="entry name" value="hydantase"/>
    <property type="match status" value="1"/>
</dbReference>
<dbReference type="InParanoid" id="K0KLQ8"/>
<dbReference type="NCBIfam" id="NF006771">
    <property type="entry name" value="PRK09290.1-5"/>
    <property type="match status" value="1"/>
</dbReference>
<protein>
    <submittedName>
        <fullName evidence="4">Allantoate amidohydrolase</fullName>
        <ecNumber evidence="4">3.5.3.-</ecNumber>
    </submittedName>
</protein>
<dbReference type="EMBL" id="CAIF01000234">
    <property type="protein sequence ID" value="CCH46200.1"/>
    <property type="molecule type" value="Genomic_DNA"/>
</dbReference>
<comment type="caution">
    <text evidence="4">The sequence shown here is derived from an EMBL/GenBank/DDBJ whole genome shotgun (WGS) entry which is preliminary data.</text>
</comment>
<reference evidence="4 5" key="1">
    <citation type="journal article" date="2012" name="Eukaryot. Cell">
        <title>Draft genome sequence of Wickerhamomyces ciferrii NRRL Y-1031 F-60-10.</title>
        <authorList>
            <person name="Schneider J."/>
            <person name="Andrea H."/>
            <person name="Blom J."/>
            <person name="Jaenicke S."/>
            <person name="Ruckert C."/>
            <person name="Schorsch C."/>
            <person name="Szczepanowski R."/>
            <person name="Farwick M."/>
            <person name="Goesmann A."/>
            <person name="Puhler A."/>
            <person name="Schaffer S."/>
            <person name="Tauch A."/>
            <person name="Kohler T."/>
            <person name="Brinkrolf K."/>
        </authorList>
    </citation>
    <scope>NUCLEOTIDE SEQUENCE [LARGE SCALE GENOMIC DNA]</scope>
    <source>
        <strain evidence="5">ATCC 14091 / BCRC 22168 / CBS 111 / JCM 3599 / NBRC 0793 / NRRL Y-1031 F-60-10</strain>
    </source>
</reference>
<proteinExistence type="inferred from homology"/>
<dbReference type="eggNOG" id="ENOG502QPR4">
    <property type="taxonomic scope" value="Eukaryota"/>
</dbReference>
<accession>K0KLQ8</accession>
<name>K0KLQ8_WICCF</name>
<dbReference type="Proteomes" id="UP000009328">
    <property type="component" value="Unassembled WGS sequence"/>
</dbReference>
<dbReference type="InterPro" id="IPR002933">
    <property type="entry name" value="Peptidase_M20"/>
</dbReference>
<dbReference type="AlphaFoldDB" id="K0KLQ8"/>
<feature type="domain" description="Peptidase M20 dimerisation" evidence="3">
    <location>
        <begin position="242"/>
        <end position="339"/>
    </location>
</feature>
<dbReference type="InterPro" id="IPR010158">
    <property type="entry name" value="Amidase_Cbmase"/>
</dbReference>
<evidence type="ECO:0000313" key="5">
    <source>
        <dbReference type="Proteomes" id="UP000009328"/>
    </source>
</evidence>
<dbReference type="STRING" id="1206466.K0KLQ8"/>
<dbReference type="InterPro" id="IPR036264">
    <property type="entry name" value="Bact_exopeptidase_dim_dom"/>
</dbReference>
<keyword evidence="5" id="KW-1185">Reference proteome</keyword>
<dbReference type="Gene3D" id="3.30.70.360">
    <property type="match status" value="1"/>
</dbReference>
<dbReference type="SUPFAM" id="SSF55031">
    <property type="entry name" value="Bacterial exopeptidase dimerisation domain"/>
    <property type="match status" value="1"/>
</dbReference>
<dbReference type="GO" id="GO:0016813">
    <property type="term" value="F:hydrolase activity, acting on carbon-nitrogen (but not peptide) bonds, in linear amidines"/>
    <property type="evidence" value="ECO:0007669"/>
    <property type="project" value="InterPro"/>
</dbReference>
<evidence type="ECO:0000313" key="4">
    <source>
        <dbReference type="EMBL" id="CCH46200.1"/>
    </source>
</evidence>
<dbReference type="Pfam" id="PF01546">
    <property type="entry name" value="Peptidase_M20"/>
    <property type="match status" value="1"/>
</dbReference>
<evidence type="ECO:0000256" key="1">
    <source>
        <dbReference type="ARBA" id="ARBA00006247"/>
    </source>
</evidence>
<keyword evidence="2 4" id="KW-0378">Hydrolase</keyword>